<evidence type="ECO:0000313" key="20">
    <source>
        <dbReference type="Proteomes" id="UP000326062"/>
    </source>
</evidence>
<evidence type="ECO:0000256" key="9">
    <source>
        <dbReference type="ARBA" id="ARBA00022989"/>
    </source>
</evidence>
<evidence type="ECO:0000256" key="14">
    <source>
        <dbReference type="ARBA" id="ARBA00023310"/>
    </source>
</evidence>
<sequence length="59" mass="7006">MQDFTPKGTAGALQEYDNKYVNVKKRSFAGLSMVLAAYKLFNYCHSYKEFKHKRPRKYH</sequence>
<evidence type="ECO:0000256" key="16">
    <source>
        <dbReference type="ARBA" id="ARBA00054012"/>
    </source>
</evidence>
<evidence type="ECO:0000256" key="2">
    <source>
        <dbReference type="ARBA" id="ARBA00005895"/>
    </source>
</evidence>
<evidence type="ECO:0000313" key="19">
    <source>
        <dbReference type="EMBL" id="KAB0354822.1"/>
    </source>
</evidence>
<evidence type="ECO:0000256" key="1">
    <source>
        <dbReference type="ARBA" id="ARBA00004434"/>
    </source>
</evidence>
<name>A0A5N3W2G2_MUNRE</name>
<comment type="caution">
    <text evidence="19">The sequence shown here is derived from an EMBL/GenBank/DDBJ whole genome shotgun (WGS) entry which is preliminary data.</text>
</comment>
<keyword evidence="10" id="KW-0007">Acetylation</keyword>
<comment type="similarity">
    <text evidence="2">Belongs to the ATPase F chain family.</text>
</comment>
<evidence type="ECO:0000256" key="12">
    <source>
        <dbReference type="ARBA" id="ARBA00023128"/>
    </source>
</evidence>
<comment type="subunit">
    <text evidence="17">Component of the ATP synthase complex composed at least of ATP5F1A/subunit alpha, ATP5F1B/subunit beta, ATP5MC1/subunit c (homooctomer), MT-ATP6/subunit a, MT-ATP8/subunit 8, ATP5ME/subunit e, ATP5MF/subunit f, ATP5MG/subunit g, ATP5MK/subunit k, ATP5MJ/subunit j, ATP5F1C/subunit gamma, ATP5F1D/subunit delta, ATP5F1E/subunit epsilon, ATP5PF/subunit F6, ATP5PB/subunit b, ATP5PD/subunit d, ATP5PO/subunit OSCP. ATP synthase complex consists of a soluble F(1) head domain (subunits alpha(3) and beta(3)) - the catalytic core - and a membrane F(0) domain - the membrane proton channel (subunits c, a, 8, e, f, g, k and j). These two domains are linked by a central stalk (subunits gamma, delta, and epsilon) rotating inside the F1 region and a stationary peripheral stalk (subunits F6, b, d, and OSCP).</text>
</comment>
<evidence type="ECO:0000256" key="13">
    <source>
        <dbReference type="ARBA" id="ARBA00023136"/>
    </source>
</evidence>
<dbReference type="InterPro" id="IPR019344">
    <property type="entry name" value="F1F0-ATPsyn_F_prd"/>
</dbReference>
<evidence type="ECO:0000256" key="5">
    <source>
        <dbReference type="ARBA" id="ARBA00022553"/>
    </source>
</evidence>
<evidence type="ECO:0000256" key="7">
    <source>
        <dbReference type="ARBA" id="ARBA00022781"/>
    </source>
</evidence>
<dbReference type="Proteomes" id="UP000326062">
    <property type="component" value="Chromosome 22"/>
</dbReference>
<keyword evidence="12" id="KW-0496">Mitochondrion</keyword>
<protein>
    <recommendedName>
        <fullName evidence="18">ATP synthase F(0) complex subunit f, mitochondrial</fullName>
    </recommendedName>
    <alternativeName>
        <fullName evidence="15">ATP synthase membrane subunit f</fullName>
    </alternativeName>
</protein>
<keyword evidence="6" id="KW-0812">Transmembrane</keyword>
<comment type="subcellular location">
    <subcellularLocation>
        <location evidence="1">Mitochondrion inner membrane</location>
        <topology evidence="1">Single-pass membrane protein</topology>
    </subcellularLocation>
</comment>
<keyword evidence="14" id="KW-0066">ATP synthesis</keyword>
<evidence type="ECO:0000256" key="3">
    <source>
        <dbReference type="ARBA" id="ARBA00022448"/>
    </source>
</evidence>
<evidence type="ECO:0000256" key="8">
    <source>
        <dbReference type="ARBA" id="ARBA00022792"/>
    </source>
</evidence>
<keyword evidence="4" id="KW-0138">CF(0)</keyword>
<organism evidence="19 20">
    <name type="scientific">Muntiacus reevesi</name>
    <name type="common">Reeves' muntjac</name>
    <name type="synonym">Cervus reevesi</name>
    <dbReference type="NCBI Taxonomy" id="9886"/>
    <lineage>
        <taxon>Eukaryota</taxon>
        <taxon>Metazoa</taxon>
        <taxon>Chordata</taxon>
        <taxon>Craniata</taxon>
        <taxon>Vertebrata</taxon>
        <taxon>Euteleostomi</taxon>
        <taxon>Mammalia</taxon>
        <taxon>Eutheria</taxon>
        <taxon>Laurasiatheria</taxon>
        <taxon>Artiodactyla</taxon>
        <taxon>Ruminantia</taxon>
        <taxon>Pecora</taxon>
        <taxon>Cervidae</taxon>
        <taxon>Muntiacinae</taxon>
        <taxon>Muntiacus</taxon>
    </lineage>
</organism>
<keyword evidence="20" id="KW-1185">Reference proteome</keyword>
<evidence type="ECO:0000256" key="10">
    <source>
        <dbReference type="ARBA" id="ARBA00022990"/>
    </source>
</evidence>
<dbReference type="AlphaFoldDB" id="A0A5N3W2G2"/>
<evidence type="ECO:0000256" key="17">
    <source>
        <dbReference type="ARBA" id="ARBA00064647"/>
    </source>
</evidence>
<dbReference type="GO" id="GO:0042776">
    <property type="term" value="P:proton motive force-driven mitochondrial ATP synthesis"/>
    <property type="evidence" value="ECO:0007669"/>
    <property type="project" value="TreeGrafter"/>
</dbReference>
<dbReference type="GO" id="GO:0005743">
    <property type="term" value="C:mitochondrial inner membrane"/>
    <property type="evidence" value="ECO:0007669"/>
    <property type="project" value="UniProtKB-SubCell"/>
</dbReference>
<evidence type="ECO:0000256" key="4">
    <source>
        <dbReference type="ARBA" id="ARBA00022547"/>
    </source>
</evidence>
<gene>
    <name evidence="19" type="ORF">FD755_022281</name>
</gene>
<reference evidence="19 20" key="1">
    <citation type="submission" date="2019-06" db="EMBL/GenBank/DDBJ databases">
        <title>Discovery of a novel chromosome fission-fusion reversal in muntjac.</title>
        <authorList>
            <person name="Mudd A.B."/>
            <person name="Bredeson J.V."/>
            <person name="Baum R."/>
            <person name="Hockemeyer D."/>
            <person name="Rokhsar D.S."/>
        </authorList>
    </citation>
    <scope>NUCLEOTIDE SEQUENCE [LARGE SCALE GENOMIC DNA]</scope>
    <source>
        <strain evidence="19">UCam_UCB_Mr</strain>
        <tissue evidence="19">Fibroblast cell line</tissue>
    </source>
</reference>
<dbReference type="GO" id="GO:0046933">
    <property type="term" value="F:proton-transporting ATP synthase activity, rotational mechanism"/>
    <property type="evidence" value="ECO:0007669"/>
    <property type="project" value="TreeGrafter"/>
</dbReference>
<accession>A0A5N3W2G2</accession>
<keyword evidence="11" id="KW-0406">Ion transport</keyword>
<keyword evidence="13" id="KW-0472">Membrane</keyword>
<keyword evidence="8" id="KW-0999">Mitochondrion inner membrane</keyword>
<evidence type="ECO:0000256" key="15">
    <source>
        <dbReference type="ARBA" id="ARBA00032201"/>
    </source>
</evidence>
<keyword evidence="5" id="KW-0597">Phosphoprotein</keyword>
<dbReference type="PANTHER" id="PTHR13080">
    <property type="entry name" value="ATP SYNTHASE F CHAIN, MITOCHONDRIAL-RELATED"/>
    <property type="match status" value="1"/>
</dbReference>
<evidence type="ECO:0000256" key="18">
    <source>
        <dbReference type="ARBA" id="ARBA00070733"/>
    </source>
</evidence>
<keyword evidence="3" id="KW-0813">Transport</keyword>
<dbReference type="PANTHER" id="PTHR13080:SF16">
    <property type="entry name" value="ATP SYNTHASE SUBUNIT F, MITOCHONDRIAL"/>
    <property type="match status" value="1"/>
</dbReference>
<evidence type="ECO:0000256" key="6">
    <source>
        <dbReference type="ARBA" id="ARBA00022692"/>
    </source>
</evidence>
<keyword evidence="9" id="KW-1133">Transmembrane helix</keyword>
<proteinExistence type="inferred from homology"/>
<dbReference type="EMBL" id="VCEB01000022">
    <property type="protein sequence ID" value="KAB0354822.1"/>
    <property type="molecule type" value="Genomic_DNA"/>
</dbReference>
<dbReference type="GO" id="GO:0045259">
    <property type="term" value="C:proton-transporting ATP synthase complex"/>
    <property type="evidence" value="ECO:0007669"/>
    <property type="project" value="UniProtKB-KW"/>
</dbReference>
<evidence type="ECO:0000256" key="11">
    <source>
        <dbReference type="ARBA" id="ARBA00023065"/>
    </source>
</evidence>
<keyword evidence="7" id="KW-0375">Hydrogen ion transport</keyword>
<comment type="function">
    <text evidence="16">Subunit f, of the mitochondrial membrane ATP synthase complex (F(1)F(0) ATP synthase or Complex V) that produces ATP from ADP in the presence of a proton gradient across the membrane which is generated by electron transport complexes of the respiratory chain. ATP synthase complex consist of a soluble F(1) head domain - the catalytic core - and a membrane F(1) domain - the membrane proton channel. These two domains are linked by a central stalk rotating inside the F(1) region and a stationary peripheral stalk. During catalysis, ATP synthesis in the catalytic domain of F(1) is coupled via a rotary mechanism of the central stalk subunits to proton translocation. In vivo, can only synthesize ATP although its ATP hydrolase activity can be activated artificially in vitro. Part of the complex F(0) domain.</text>
</comment>